<dbReference type="Proteomes" id="UP001596915">
    <property type="component" value="Unassembled WGS sequence"/>
</dbReference>
<keyword evidence="2" id="KW-1185">Reference proteome</keyword>
<organism evidence="1 2">
    <name type="scientific">Streptomyces sanglieri</name>
    <dbReference type="NCBI Taxonomy" id="193460"/>
    <lineage>
        <taxon>Bacteria</taxon>
        <taxon>Bacillati</taxon>
        <taxon>Actinomycetota</taxon>
        <taxon>Actinomycetes</taxon>
        <taxon>Kitasatosporales</taxon>
        <taxon>Streptomycetaceae</taxon>
        <taxon>Streptomyces</taxon>
    </lineage>
</organism>
<evidence type="ECO:0000313" key="1">
    <source>
        <dbReference type="EMBL" id="MFD0621877.1"/>
    </source>
</evidence>
<gene>
    <name evidence="1" type="ORF">ACFQ2K_02770</name>
</gene>
<comment type="caution">
    <text evidence="1">The sequence shown here is derived from an EMBL/GenBank/DDBJ whole genome shotgun (WGS) entry which is preliminary data.</text>
</comment>
<dbReference type="EMBL" id="JBHTGL010000005">
    <property type="protein sequence ID" value="MFD0621877.1"/>
    <property type="molecule type" value="Genomic_DNA"/>
</dbReference>
<sequence length="62" mass="6704">MLFPFGERGVGVCVALTHAADLREQRSSESTLGNLLGNALRNLPGNALRNLLSNLLSNRQAR</sequence>
<proteinExistence type="predicted"/>
<protein>
    <submittedName>
        <fullName evidence="1">Uncharacterized protein</fullName>
    </submittedName>
</protein>
<accession>A0ABW2WKD1</accession>
<evidence type="ECO:0000313" key="2">
    <source>
        <dbReference type="Proteomes" id="UP001596915"/>
    </source>
</evidence>
<reference evidence="2" key="1">
    <citation type="journal article" date="2019" name="Int. J. Syst. Evol. Microbiol.">
        <title>The Global Catalogue of Microorganisms (GCM) 10K type strain sequencing project: providing services to taxonomists for standard genome sequencing and annotation.</title>
        <authorList>
            <consortium name="The Broad Institute Genomics Platform"/>
            <consortium name="The Broad Institute Genome Sequencing Center for Infectious Disease"/>
            <person name="Wu L."/>
            <person name="Ma J."/>
        </authorList>
    </citation>
    <scope>NUCLEOTIDE SEQUENCE [LARGE SCALE GENOMIC DNA]</scope>
    <source>
        <strain evidence="2">JCM 12607</strain>
    </source>
</reference>
<name>A0ABW2WKD1_9ACTN</name>